<proteinExistence type="predicted"/>
<dbReference type="GO" id="GO:0008156">
    <property type="term" value="P:negative regulation of DNA replication"/>
    <property type="evidence" value="ECO:0007669"/>
    <property type="project" value="UniProtKB-KW"/>
</dbReference>
<reference evidence="7 8" key="2">
    <citation type="submission" date="2015-12" db="EMBL/GenBank/DDBJ databases">
        <title>Draft Genome Sequence of Desulfitobacterium hafniense Strain DH, a Sulfate-reducing Bacterium Isolated from Paddy Soils.</title>
        <authorList>
            <person name="Bao P."/>
            <person name="Zhang X."/>
            <person name="Li G."/>
        </authorList>
    </citation>
    <scope>NUCLEOTIDE SEQUENCE [LARGE SCALE GENOMIC DNA]</scope>
    <source>
        <strain evidence="7 8">DH</strain>
    </source>
</reference>
<dbReference type="EMBL" id="LOCK01000002">
    <property type="protein sequence ID" value="KTE93285.1"/>
    <property type="molecule type" value="Genomic_DNA"/>
</dbReference>
<evidence type="ECO:0000313" key="7">
    <source>
        <dbReference type="EMBL" id="KTE93285.1"/>
    </source>
</evidence>
<keyword evidence="3" id="KW-0479">Metal-binding</keyword>
<evidence type="ECO:0000256" key="1">
    <source>
        <dbReference type="ARBA" id="ARBA00022490"/>
    </source>
</evidence>
<evidence type="ECO:0000256" key="5">
    <source>
        <dbReference type="ARBA" id="ARBA00022880"/>
    </source>
</evidence>
<evidence type="ECO:0000313" key="6">
    <source>
        <dbReference type="EMBL" id="CDX00103.1"/>
    </source>
</evidence>
<evidence type="ECO:0000313" key="8">
    <source>
        <dbReference type="Proteomes" id="UP000054623"/>
    </source>
</evidence>
<name>A0A098AUK4_DESHA</name>
<evidence type="ECO:0000256" key="4">
    <source>
        <dbReference type="ARBA" id="ARBA00022833"/>
    </source>
</evidence>
<dbReference type="Pfam" id="PF06156">
    <property type="entry name" value="YabA"/>
    <property type="match status" value="1"/>
</dbReference>
<dbReference type="GO" id="GO:0046872">
    <property type="term" value="F:metal ion binding"/>
    <property type="evidence" value="ECO:0007669"/>
    <property type="project" value="UniProtKB-KW"/>
</dbReference>
<keyword evidence="5" id="KW-0236">DNA replication inhibitor</keyword>
<dbReference type="Proteomes" id="UP000054623">
    <property type="component" value="Unassembled WGS sequence"/>
</dbReference>
<dbReference type="RefSeq" id="WP_005815013.1">
    <property type="nucleotide sequence ID" value="NZ_CABKQQ010000054.1"/>
</dbReference>
<keyword evidence="1" id="KW-0963">Cytoplasm</keyword>
<organism evidence="6">
    <name type="scientific">Desulfitobacterium hafniense</name>
    <name type="common">Desulfitobacterium frappieri</name>
    <dbReference type="NCBI Taxonomy" id="49338"/>
    <lineage>
        <taxon>Bacteria</taxon>
        <taxon>Bacillati</taxon>
        <taxon>Bacillota</taxon>
        <taxon>Clostridia</taxon>
        <taxon>Eubacteriales</taxon>
        <taxon>Desulfitobacteriaceae</taxon>
        <taxon>Desulfitobacterium</taxon>
    </lineage>
</organism>
<accession>A0A098AUK4</accession>
<reference evidence="6" key="1">
    <citation type="submission" date="2014-07" db="EMBL/GenBank/DDBJ databases">
        <authorList>
            <person name="Hornung V.Bastian."/>
        </authorList>
    </citation>
    <scope>NUCLEOTIDE SEQUENCE</scope>
    <source>
        <strain evidence="6">PCE-S</strain>
    </source>
</reference>
<dbReference type="PIRSF" id="PIRSF021439">
    <property type="entry name" value="DUF972"/>
    <property type="match status" value="1"/>
</dbReference>
<evidence type="ECO:0000256" key="3">
    <source>
        <dbReference type="ARBA" id="ARBA00022723"/>
    </source>
</evidence>
<dbReference type="InterPro" id="IPR010377">
    <property type="entry name" value="YabA"/>
</dbReference>
<dbReference type="OrthoDB" id="2112130at2"/>
<dbReference type="GO" id="GO:0006260">
    <property type="term" value="P:DNA replication"/>
    <property type="evidence" value="ECO:0007669"/>
    <property type="project" value="UniProtKB-KW"/>
</dbReference>
<sequence>MSQLTQALTEVEEKLNSLIEEVQRLLPYVKSLEDENARLKRELCALPEKERSRVIANAEHLQGVAHDNLERLYREGFHVCHLHFGQPLEEGDCLFCMGFLRKD</sequence>
<dbReference type="PATRIC" id="fig|49338.4.peg.230"/>
<keyword evidence="2" id="KW-0235">DNA replication</keyword>
<protein>
    <submittedName>
        <fullName evidence="6">DUF972 domain protein</fullName>
    </submittedName>
</protein>
<keyword evidence="4" id="KW-0862">Zinc</keyword>
<dbReference type="EMBL" id="LK996017">
    <property type="protein sequence ID" value="CDX00103.1"/>
    <property type="molecule type" value="Genomic_DNA"/>
</dbReference>
<dbReference type="AlphaFoldDB" id="A0A098AUK4"/>
<gene>
    <name evidence="7" type="ORF">AT727_14840</name>
    <name evidence="6" type="ORF">DPCES_0216</name>
</gene>
<evidence type="ECO:0000256" key="2">
    <source>
        <dbReference type="ARBA" id="ARBA00022705"/>
    </source>
</evidence>